<dbReference type="RefSeq" id="WP_158764758.1">
    <property type="nucleotide sequence ID" value="NZ_CP047045.1"/>
</dbReference>
<gene>
    <name evidence="3" type="ORF">DSM104635_00578</name>
</gene>
<dbReference type="Pfam" id="PF00903">
    <property type="entry name" value="Glyoxalase"/>
    <property type="match status" value="1"/>
</dbReference>
<dbReference type="GO" id="GO:0051213">
    <property type="term" value="F:dioxygenase activity"/>
    <property type="evidence" value="ECO:0007669"/>
    <property type="project" value="UniProtKB-KW"/>
</dbReference>
<reference evidence="4" key="1">
    <citation type="submission" date="2019-12" db="EMBL/GenBank/DDBJ databases">
        <title>Complete genome of Terracaulis silvestris 0127_4.</title>
        <authorList>
            <person name="Vieira S."/>
            <person name="Riedel T."/>
            <person name="Sproer C."/>
            <person name="Pascual J."/>
            <person name="Boedeker C."/>
            <person name="Overmann J."/>
        </authorList>
    </citation>
    <scope>NUCLEOTIDE SEQUENCE [LARGE SCALE GENOMIC DNA]</scope>
    <source>
        <strain evidence="4">0127_4</strain>
    </source>
</reference>
<organism evidence="3 4">
    <name type="scientific">Terricaulis silvestris</name>
    <dbReference type="NCBI Taxonomy" id="2686094"/>
    <lineage>
        <taxon>Bacteria</taxon>
        <taxon>Pseudomonadati</taxon>
        <taxon>Pseudomonadota</taxon>
        <taxon>Alphaproteobacteria</taxon>
        <taxon>Caulobacterales</taxon>
        <taxon>Caulobacteraceae</taxon>
        <taxon>Terricaulis</taxon>
    </lineage>
</organism>
<evidence type="ECO:0000313" key="3">
    <source>
        <dbReference type="EMBL" id="QGZ93765.1"/>
    </source>
</evidence>
<dbReference type="InterPro" id="IPR037523">
    <property type="entry name" value="VOC_core"/>
</dbReference>
<dbReference type="SUPFAM" id="SSF54593">
    <property type="entry name" value="Glyoxalase/Bleomycin resistance protein/Dihydroxybiphenyl dioxygenase"/>
    <property type="match status" value="1"/>
</dbReference>
<dbReference type="CDD" id="cd06587">
    <property type="entry name" value="VOC"/>
    <property type="match status" value="1"/>
</dbReference>
<dbReference type="Gene3D" id="3.10.180.10">
    <property type="entry name" value="2,3-Dihydroxybiphenyl 1,2-Dioxygenase, domain 1"/>
    <property type="match status" value="1"/>
</dbReference>
<dbReference type="Proteomes" id="UP000431269">
    <property type="component" value="Chromosome"/>
</dbReference>
<evidence type="ECO:0000259" key="2">
    <source>
        <dbReference type="PROSITE" id="PS51819"/>
    </source>
</evidence>
<dbReference type="EMBL" id="CP047045">
    <property type="protein sequence ID" value="QGZ93765.1"/>
    <property type="molecule type" value="Genomic_DNA"/>
</dbReference>
<keyword evidence="3" id="KW-0223">Dioxygenase</keyword>
<keyword evidence="3" id="KW-0560">Oxidoreductase</keyword>
<proteinExistence type="predicted"/>
<dbReference type="KEGG" id="tsv:DSM104635_00578"/>
<keyword evidence="4" id="KW-1185">Reference proteome</keyword>
<accession>A0A6I6MGH0</accession>
<dbReference type="InterPro" id="IPR050383">
    <property type="entry name" value="GlyoxalaseI/FosfomycinResist"/>
</dbReference>
<name>A0A6I6MGH0_9CAUL</name>
<dbReference type="PANTHER" id="PTHR21366">
    <property type="entry name" value="GLYOXALASE FAMILY PROTEIN"/>
    <property type="match status" value="1"/>
</dbReference>
<feature type="domain" description="VOC" evidence="2">
    <location>
        <begin position="1"/>
        <end position="139"/>
    </location>
</feature>
<dbReference type="InterPro" id="IPR004360">
    <property type="entry name" value="Glyas_Fos-R_dOase_dom"/>
</dbReference>
<sequence length="187" mass="21594">MIHHFAIAVKDFDTSHHFYTEVMGFKLVAGVKRMAPGGGWTKHMFYDMGRGKFMAIWDLKGIEGVQVQPDEWRSAISKGLGLPGWINHFAFECSGEEEMQERKQRWLDAGYHVSETDHAFIRSIYTYDPDGNWIEWTYDTRPVNEADRIEAEEILADDTPSTIPDYEGTFTRSTAQKYRAPPRQPAR</sequence>
<dbReference type="PROSITE" id="PS51819">
    <property type="entry name" value="VOC"/>
    <property type="match status" value="1"/>
</dbReference>
<protein>
    <submittedName>
        <fullName evidence="3">Glyoxalase/Bleomycin resistance protein/Dioxygenase superfamily protein</fullName>
    </submittedName>
</protein>
<evidence type="ECO:0000313" key="4">
    <source>
        <dbReference type="Proteomes" id="UP000431269"/>
    </source>
</evidence>
<evidence type="ECO:0000256" key="1">
    <source>
        <dbReference type="SAM" id="MobiDB-lite"/>
    </source>
</evidence>
<feature type="region of interest" description="Disordered" evidence="1">
    <location>
        <begin position="158"/>
        <end position="187"/>
    </location>
</feature>
<dbReference type="InterPro" id="IPR029068">
    <property type="entry name" value="Glyas_Bleomycin-R_OHBP_Dase"/>
</dbReference>
<dbReference type="AlphaFoldDB" id="A0A6I6MGH0"/>